<dbReference type="PIRSF" id="PIRSF006728">
    <property type="entry name" value="CinA"/>
    <property type="match status" value="1"/>
</dbReference>
<dbReference type="Gene3D" id="3.90.950.20">
    <property type="entry name" value="CinA-like"/>
    <property type="match status" value="1"/>
</dbReference>
<dbReference type="CDD" id="cd00885">
    <property type="entry name" value="cinA"/>
    <property type="match status" value="1"/>
</dbReference>
<name>A0A563DBP2_9FLAO</name>
<dbReference type="OrthoDB" id="9801454at2"/>
<dbReference type="InterPro" id="IPR036425">
    <property type="entry name" value="MoaB/Mog-like_dom_sf"/>
</dbReference>
<dbReference type="NCBIfam" id="TIGR00200">
    <property type="entry name" value="cinA_nterm"/>
    <property type="match status" value="1"/>
</dbReference>
<dbReference type="InterPro" id="IPR050101">
    <property type="entry name" value="CinA"/>
</dbReference>
<sequence>MNAYLIAIGDELLSGRTLDTNSNFIAKQLDRIGISTIKISTIFDDLETIKNELLQATISKADFIFTTGGLGPTKDDKTKQTIADFLSDVLIFNQDCLDHVSKLYTERGRILNELTRNQALVPSRSLAIVNRYGTAPILWSKAKNNKILINLPGVPYETRAMMEETIIPKIKSEFKLPFILRKSLTVINYPESELAIALTDWENELPKNISLSYLPAGSRIELRLTIKGEDKDLMEKLVSKEIEKLPEILGDRLISKEEINIIDLISDFLKKEQLSIALAESITGGSLSQCFTSVPGCSSYYKGGIIAYNTKIKENILNVPRALIDEHTVVSKEVAEAMAINTAKIFQTDIAISTTGVAGPNTDEYNNPVGLAYVGLFYKGEVFSEKFVYSNLTREEMILRISNKAIEFLYNKIIMNK</sequence>
<dbReference type="RefSeq" id="WP_146292679.1">
    <property type="nucleotide sequence ID" value="NZ_SELH01000021.1"/>
</dbReference>
<dbReference type="SUPFAM" id="SSF142433">
    <property type="entry name" value="CinA-like"/>
    <property type="match status" value="1"/>
</dbReference>
<dbReference type="SUPFAM" id="SSF53218">
    <property type="entry name" value="Molybdenum cofactor biosynthesis proteins"/>
    <property type="match status" value="1"/>
</dbReference>
<dbReference type="NCBIfam" id="TIGR00199">
    <property type="entry name" value="PncC_domain"/>
    <property type="match status" value="1"/>
</dbReference>
<reference evidence="3 4" key="1">
    <citation type="submission" date="2019-02" db="EMBL/GenBank/DDBJ databases">
        <title>Apibacter muscae sp. nov.: a novel member of the house fly microbiota.</title>
        <authorList>
            <person name="Park R."/>
        </authorList>
    </citation>
    <scope>NUCLEOTIDE SEQUENCE [LARGE SCALE GENOMIC DNA]</scope>
    <source>
        <strain evidence="3 4">AL1</strain>
    </source>
</reference>
<protein>
    <recommendedName>
        <fullName evidence="1">CinA-like protein</fullName>
    </recommendedName>
</protein>
<dbReference type="InterPro" id="IPR008135">
    <property type="entry name" value="Competence-induced_CinA"/>
</dbReference>
<organism evidence="3 4">
    <name type="scientific">Apibacter muscae</name>
    <dbReference type="NCBI Taxonomy" id="2509004"/>
    <lineage>
        <taxon>Bacteria</taxon>
        <taxon>Pseudomonadati</taxon>
        <taxon>Bacteroidota</taxon>
        <taxon>Flavobacteriia</taxon>
        <taxon>Flavobacteriales</taxon>
        <taxon>Weeksellaceae</taxon>
        <taxon>Apibacter</taxon>
    </lineage>
</organism>
<comment type="similarity">
    <text evidence="1">Belongs to the CinA family.</text>
</comment>
<dbReference type="PANTHER" id="PTHR13939:SF0">
    <property type="entry name" value="NMN AMIDOHYDROLASE-LIKE PROTEIN YFAY"/>
    <property type="match status" value="1"/>
</dbReference>
<proteinExistence type="inferred from homology"/>
<dbReference type="SMART" id="SM00852">
    <property type="entry name" value="MoCF_biosynth"/>
    <property type="match status" value="1"/>
</dbReference>
<dbReference type="InterPro" id="IPR008136">
    <property type="entry name" value="CinA_C"/>
</dbReference>
<dbReference type="Pfam" id="PF18146">
    <property type="entry name" value="CinA_KH"/>
    <property type="match status" value="1"/>
</dbReference>
<dbReference type="Gene3D" id="3.40.980.10">
    <property type="entry name" value="MoaB/Mog-like domain"/>
    <property type="match status" value="1"/>
</dbReference>
<dbReference type="Proteomes" id="UP000319499">
    <property type="component" value="Unassembled WGS sequence"/>
</dbReference>
<dbReference type="AlphaFoldDB" id="A0A563DBP2"/>
<dbReference type="InterPro" id="IPR001453">
    <property type="entry name" value="MoaB/Mog_dom"/>
</dbReference>
<evidence type="ECO:0000259" key="2">
    <source>
        <dbReference type="SMART" id="SM00852"/>
    </source>
</evidence>
<dbReference type="NCBIfam" id="TIGR00177">
    <property type="entry name" value="molyb_syn"/>
    <property type="match status" value="1"/>
</dbReference>
<dbReference type="Pfam" id="PF00994">
    <property type="entry name" value="MoCF_biosynth"/>
    <property type="match status" value="1"/>
</dbReference>
<keyword evidence="4" id="KW-1185">Reference proteome</keyword>
<evidence type="ECO:0000256" key="1">
    <source>
        <dbReference type="HAMAP-Rule" id="MF_00226"/>
    </source>
</evidence>
<evidence type="ECO:0000313" key="4">
    <source>
        <dbReference type="Proteomes" id="UP000319499"/>
    </source>
</evidence>
<dbReference type="HAMAP" id="MF_00226_B">
    <property type="entry name" value="CinA_B"/>
    <property type="match status" value="1"/>
</dbReference>
<dbReference type="PANTHER" id="PTHR13939">
    <property type="entry name" value="NICOTINAMIDE-NUCLEOTIDE AMIDOHYDROLASE PNCC"/>
    <property type="match status" value="1"/>
</dbReference>
<dbReference type="InterPro" id="IPR036653">
    <property type="entry name" value="CinA-like_C"/>
</dbReference>
<evidence type="ECO:0000313" key="3">
    <source>
        <dbReference type="EMBL" id="TWP27738.1"/>
    </source>
</evidence>
<dbReference type="Pfam" id="PF02464">
    <property type="entry name" value="CinA"/>
    <property type="match status" value="1"/>
</dbReference>
<dbReference type="EMBL" id="SELH01000021">
    <property type="protein sequence ID" value="TWP27738.1"/>
    <property type="molecule type" value="Genomic_DNA"/>
</dbReference>
<comment type="caution">
    <text evidence="3">The sequence shown here is derived from an EMBL/GenBank/DDBJ whole genome shotgun (WGS) entry which is preliminary data.</text>
</comment>
<dbReference type="InterPro" id="IPR041424">
    <property type="entry name" value="CinA_KH"/>
</dbReference>
<gene>
    <name evidence="3" type="ORF">ETU09_06480</name>
</gene>
<feature type="domain" description="MoaB/Mog" evidence="2">
    <location>
        <begin position="4"/>
        <end position="173"/>
    </location>
</feature>
<accession>A0A563DBP2</accession>